<proteinExistence type="predicted"/>
<comment type="caution">
    <text evidence="3">The sequence shown here is derived from an EMBL/GenBank/DDBJ whole genome shotgun (WGS) entry which is preliminary data.</text>
</comment>
<dbReference type="PANTHER" id="PTHR31571">
    <property type="entry name" value="ALTERED INHERITANCE OF MITOCHONDRIA PROTEIN 6"/>
    <property type="match status" value="1"/>
</dbReference>
<gene>
    <name evidence="3" type="ORF">GGG17_12155</name>
</gene>
<dbReference type="EMBL" id="WLVL01000040">
    <property type="protein sequence ID" value="MTB72701.1"/>
    <property type="molecule type" value="Genomic_DNA"/>
</dbReference>
<dbReference type="AlphaFoldDB" id="A0A6I3IWI2"/>
<organism evidence="3 4">
    <name type="scientific">Arsenicicoccus cauae</name>
    <dbReference type="NCBI Taxonomy" id="2663847"/>
    <lineage>
        <taxon>Bacteria</taxon>
        <taxon>Bacillati</taxon>
        <taxon>Actinomycetota</taxon>
        <taxon>Actinomycetes</taxon>
        <taxon>Micrococcales</taxon>
        <taxon>Intrasporangiaceae</taxon>
        <taxon>Arsenicicoccus</taxon>
    </lineage>
</organism>
<evidence type="ECO:0000256" key="2">
    <source>
        <dbReference type="SAM" id="SignalP"/>
    </source>
</evidence>
<dbReference type="Pfam" id="PF13653">
    <property type="entry name" value="GDPD_2"/>
    <property type="match status" value="1"/>
</dbReference>
<feature type="signal peptide" evidence="2">
    <location>
        <begin position="1"/>
        <end position="32"/>
    </location>
</feature>
<dbReference type="InterPro" id="IPR051236">
    <property type="entry name" value="HAT_RTT109-like"/>
</dbReference>
<reference evidence="3 4" key="1">
    <citation type="submission" date="2019-11" db="EMBL/GenBank/DDBJ databases">
        <title>Whole genome sequencing identifies a novel species of the genus Arsenicicoccus isolated from human blood.</title>
        <authorList>
            <person name="Jeong J.H."/>
            <person name="Kweon O.J."/>
            <person name="Kim H.R."/>
            <person name="Kim T.-H."/>
            <person name="Ha S.-M."/>
            <person name="Lee M.-K."/>
        </authorList>
    </citation>
    <scope>NUCLEOTIDE SEQUENCE [LARGE SCALE GENOMIC DNA]</scope>
    <source>
        <strain evidence="3 4">MKL-02</strain>
    </source>
</reference>
<name>A0A6I3IWI2_9MICO</name>
<dbReference type="SUPFAM" id="SSF51695">
    <property type="entry name" value="PLC-like phosphodiesterases"/>
    <property type="match status" value="1"/>
</dbReference>
<feature type="chain" id="PRO_5026165597" description="Altered inheritance of mitochondria protein 6" evidence="2">
    <location>
        <begin position="33"/>
        <end position="295"/>
    </location>
</feature>
<evidence type="ECO:0000313" key="4">
    <source>
        <dbReference type="Proteomes" id="UP000431092"/>
    </source>
</evidence>
<dbReference type="InterPro" id="IPR017946">
    <property type="entry name" value="PLC-like_Pdiesterase_TIM-brl"/>
</dbReference>
<dbReference type="Proteomes" id="UP000431092">
    <property type="component" value="Unassembled WGS sequence"/>
</dbReference>
<sequence length="295" mass="33048">MRIPLRAMLVALVAALLALTATTITPSVCAQAAPKPRPGDVQPLERAHAHNDYEHDRPLLDALDHGFTSVEADVWLVDGDLYLGHDAPDLSRRFEDEYLRPLLRRVQHNAHSVYRGDDGRFRLYVDVKSGPQTWATLERILARYPQLVTTWRDGRRTARPVEVVVSGDRDLAAMQSARVRRSAYDGRLTDLRSGRSAELMPVVSDNWTKTFTWQGVGPMPEAERAKLQDIVATAHRAGYEVRFWATPDLPGPARHAVWRELVAAGVDQINTDDLAGLQAFLLANDPTETQTHRAR</sequence>
<dbReference type="CDD" id="cd08577">
    <property type="entry name" value="PI-PLCc_GDPD_SF_unchar3"/>
    <property type="match status" value="1"/>
</dbReference>
<evidence type="ECO:0000313" key="3">
    <source>
        <dbReference type="EMBL" id="MTB72701.1"/>
    </source>
</evidence>
<dbReference type="Gene3D" id="3.20.20.190">
    <property type="entry name" value="Phosphatidylinositol (PI) phosphodiesterase"/>
    <property type="match status" value="1"/>
</dbReference>
<keyword evidence="2" id="KW-0732">Signal</keyword>
<dbReference type="GO" id="GO:0006629">
    <property type="term" value="P:lipid metabolic process"/>
    <property type="evidence" value="ECO:0007669"/>
    <property type="project" value="InterPro"/>
</dbReference>
<dbReference type="GO" id="GO:0008081">
    <property type="term" value="F:phosphoric diester hydrolase activity"/>
    <property type="evidence" value="ECO:0007669"/>
    <property type="project" value="InterPro"/>
</dbReference>
<dbReference type="PANTHER" id="PTHR31571:SF1">
    <property type="entry name" value="ALTERED INHERITANCE OF MITOCHONDRIA PROTEIN 6"/>
    <property type="match status" value="1"/>
</dbReference>
<dbReference type="InterPro" id="IPR039559">
    <property type="entry name" value="AIM6_PI-PLC-like_dom"/>
</dbReference>
<dbReference type="RefSeq" id="WP_154593989.1">
    <property type="nucleotide sequence ID" value="NZ_WLVL01000040.1"/>
</dbReference>
<keyword evidence="4" id="KW-1185">Reference proteome</keyword>
<evidence type="ECO:0000256" key="1">
    <source>
        <dbReference type="ARBA" id="ARBA00014286"/>
    </source>
</evidence>
<accession>A0A6I3IWI2</accession>
<protein>
    <recommendedName>
        <fullName evidence="1">Altered inheritance of mitochondria protein 6</fullName>
    </recommendedName>
</protein>